<dbReference type="PANTHER" id="PTHR35011">
    <property type="entry name" value="2,3-DIKETO-L-GULONATE TRAP TRANSPORTER SMALL PERMEASE PROTEIN YIAM"/>
    <property type="match status" value="1"/>
</dbReference>
<dbReference type="eggNOG" id="COG3090">
    <property type="taxonomic scope" value="Bacteria"/>
</dbReference>
<feature type="transmembrane region" description="Helical" evidence="9">
    <location>
        <begin position="147"/>
        <end position="169"/>
    </location>
</feature>
<name>B1Y531_LEPCP</name>
<feature type="transmembrane region" description="Helical" evidence="9">
    <location>
        <begin position="106"/>
        <end position="127"/>
    </location>
</feature>
<evidence type="ECO:0000259" key="10">
    <source>
        <dbReference type="Pfam" id="PF04290"/>
    </source>
</evidence>
<evidence type="ECO:0000256" key="8">
    <source>
        <dbReference type="ARBA" id="ARBA00038436"/>
    </source>
</evidence>
<dbReference type="Pfam" id="PF04290">
    <property type="entry name" value="DctQ"/>
    <property type="match status" value="1"/>
</dbReference>
<dbReference type="InterPro" id="IPR055348">
    <property type="entry name" value="DctQ"/>
</dbReference>
<feature type="transmembrane region" description="Helical" evidence="9">
    <location>
        <begin position="67"/>
        <end position="85"/>
    </location>
</feature>
<dbReference type="InterPro" id="IPR007387">
    <property type="entry name" value="TRAP_DctQ"/>
</dbReference>
<evidence type="ECO:0000313" key="12">
    <source>
        <dbReference type="Proteomes" id="UP000001693"/>
    </source>
</evidence>
<gene>
    <name evidence="11" type="ordered locus">Lcho_3673</name>
</gene>
<dbReference type="EMBL" id="CP001013">
    <property type="protein sequence ID" value="ACB35927.1"/>
    <property type="molecule type" value="Genomic_DNA"/>
</dbReference>
<dbReference type="PANTHER" id="PTHR35011:SF10">
    <property type="entry name" value="TRAP TRANSPORTER SMALL PERMEASE PROTEIN"/>
    <property type="match status" value="1"/>
</dbReference>
<keyword evidence="3" id="KW-1003">Cell membrane</keyword>
<dbReference type="RefSeq" id="WP_012348674.1">
    <property type="nucleotide sequence ID" value="NC_010524.1"/>
</dbReference>
<keyword evidence="12" id="KW-1185">Reference proteome</keyword>
<keyword evidence="4 9" id="KW-0997">Cell inner membrane</keyword>
<evidence type="ECO:0000256" key="1">
    <source>
        <dbReference type="ARBA" id="ARBA00004429"/>
    </source>
</evidence>
<evidence type="ECO:0000313" key="11">
    <source>
        <dbReference type="EMBL" id="ACB35927.1"/>
    </source>
</evidence>
<evidence type="ECO:0000256" key="6">
    <source>
        <dbReference type="ARBA" id="ARBA00022989"/>
    </source>
</evidence>
<dbReference type="AlphaFoldDB" id="B1Y531"/>
<dbReference type="Proteomes" id="UP000001693">
    <property type="component" value="Chromosome"/>
</dbReference>
<dbReference type="KEGG" id="lch:Lcho_3673"/>
<dbReference type="GO" id="GO:0015740">
    <property type="term" value="P:C4-dicarboxylate transport"/>
    <property type="evidence" value="ECO:0007669"/>
    <property type="project" value="TreeGrafter"/>
</dbReference>
<evidence type="ECO:0000256" key="4">
    <source>
        <dbReference type="ARBA" id="ARBA00022519"/>
    </source>
</evidence>
<keyword evidence="6 9" id="KW-1133">Transmembrane helix</keyword>
<reference evidence="11 12" key="1">
    <citation type="submission" date="2008-03" db="EMBL/GenBank/DDBJ databases">
        <title>Complete sequence of Leptothrix cholodnii SP-6.</title>
        <authorList>
            <consortium name="US DOE Joint Genome Institute"/>
            <person name="Copeland A."/>
            <person name="Lucas S."/>
            <person name="Lapidus A."/>
            <person name="Glavina del Rio T."/>
            <person name="Dalin E."/>
            <person name="Tice H."/>
            <person name="Bruce D."/>
            <person name="Goodwin L."/>
            <person name="Pitluck S."/>
            <person name="Chertkov O."/>
            <person name="Brettin T."/>
            <person name="Detter J.C."/>
            <person name="Han C."/>
            <person name="Kuske C.R."/>
            <person name="Schmutz J."/>
            <person name="Larimer F."/>
            <person name="Land M."/>
            <person name="Hauser L."/>
            <person name="Kyrpides N."/>
            <person name="Lykidis A."/>
            <person name="Emerson D."/>
            <person name="Richardson P."/>
        </authorList>
    </citation>
    <scope>NUCLEOTIDE SEQUENCE [LARGE SCALE GENOMIC DNA]</scope>
    <source>
        <strain evidence="12">ATCC 51168 / LMG 8142 / SP-6</strain>
    </source>
</reference>
<keyword evidence="2 9" id="KW-0813">Transport</keyword>
<comment type="function">
    <text evidence="9">Part of the tripartite ATP-independent periplasmic (TRAP) transport system.</text>
</comment>
<feature type="transmembrane region" description="Helical" evidence="9">
    <location>
        <begin position="31"/>
        <end position="52"/>
    </location>
</feature>
<comment type="similarity">
    <text evidence="8 9">Belongs to the TRAP transporter small permease family.</text>
</comment>
<keyword evidence="5 9" id="KW-0812">Transmembrane</keyword>
<keyword evidence="7 9" id="KW-0472">Membrane</keyword>
<protein>
    <recommendedName>
        <fullName evidence="9">TRAP transporter small permease protein</fullName>
    </recommendedName>
</protein>
<dbReference type="GO" id="GO:0005886">
    <property type="term" value="C:plasma membrane"/>
    <property type="evidence" value="ECO:0007669"/>
    <property type="project" value="UniProtKB-SubCell"/>
</dbReference>
<evidence type="ECO:0000256" key="7">
    <source>
        <dbReference type="ARBA" id="ARBA00023136"/>
    </source>
</evidence>
<evidence type="ECO:0000256" key="5">
    <source>
        <dbReference type="ARBA" id="ARBA00022692"/>
    </source>
</evidence>
<dbReference type="GO" id="GO:0022857">
    <property type="term" value="F:transmembrane transporter activity"/>
    <property type="evidence" value="ECO:0007669"/>
    <property type="project" value="UniProtKB-UniRule"/>
</dbReference>
<comment type="subcellular location">
    <subcellularLocation>
        <location evidence="1 9">Cell inner membrane</location>
        <topology evidence="1 9">Multi-pass membrane protein</topology>
    </subcellularLocation>
</comment>
<comment type="subunit">
    <text evidence="9">The complex comprises the extracytoplasmic solute receptor protein and the two transmembrane proteins.</text>
</comment>
<sequence length="178" mass="19055">MHEPLPPDLAPAVAPVEHGAYGRALRACARVLALAGGLVFIALVGMSIVSIVGRKIASAPVPGDVELLQMCAAFASASFFAWCHLNHGDVRVDFFTQHLREITVRRMDGVGSVLVGLFGALIAWRSFAGAMNLREFEETSPILGLPLWIAQVLMVPGFVVLALAGFYMASRLLRGEKA</sequence>
<accession>B1Y531</accession>
<dbReference type="HOGENOM" id="CLU_086356_8_1_4"/>
<organism evidence="11 12">
    <name type="scientific">Leptothrix cholodnii (strain ATCC 51168 / LMG 8142 / SP-6)</name>
    <name type="common">Leptothrix discophora (strain SP-6)</name>
    <dbReference type="NCBI Taxonomy" id="395495"/>
    <lineage>
        <taxon>Bacteria</taxon>
        <taxon>Pseudomonadati</taxon>
        <taxon>Pseudomonadota</taxon>
        <taxon>Betaproteobacteria</taxon>
        <taxon>Burkholderiales</taxon>
        <taxon>Sphaerotilaceae</taxon>
        <taxon>Leptothrix</taxon>
    </lineage>
</organism>
<evidence type="ECO:0000256" key="3">
    <source>
        <dbReference type="ARBA" id="ARBA00022475"/>
    </source>
</evidence>
<proteinExistence type="inferred from homology"/>
<dbReference type="STRING" id="395495.Lcho_3673"/>
<evidence type="ECO:0000256" key="2">
    <source>
        <dbReference type="ARBA" id="ARBA00022448"/>
    </source>
</evidence>
<evidence type="ECO:0000256" key="9">
    <source>
        <dbReference type="RuleBase" id="RU369079"/>
    </source>
</evidence>
<feature type="domain" description="Tripartite ATP-independent periplasmic transporters DctQ component" evidence="10">
    <location>
        <begin position="44"/>
        <end position="174"/>
    </location>
</feature>